<gene>
    <name evidence="3" type="ORF">LAMI_0E04060G</name>
</gene>
<dbReference type="PANTHER" id="PTHR11538">
    <property type="entry name" value="PHENYLALANYL-TRNA SYNTHETASE"/>
    <property type="match status" value="1"/>
</dbReference>
<dbReference type="Pfam" id="PF10354">
    <property type="entry name" value="BMT5-like"/>
    <property type="match status" value="1"/>
</dbReference>
<dbReference type="AlphaFoldDB" id="A0A1G4JK49"/>
<dbReference type="PANTHER" id="PTHR11538:SF26">
    <property type="entry name" value="FERREDOXIN-FOLD ANTICODON-BINDING DOMAIN-CONTAINING PROTEIN 1"/>
    <property type="match status" value="1"/>
</dbReference>
<dbReference type="EMBL" id="LT598465">
    <property type="protein sequence ID" value="SCU90912.1"/>
    <property type="molecule type" value="Genomic_DNA"/>
</dbReference>
<feature type="compositionally biased region" description="Basic residues" evidence="1">
    <location>
        <begin position="1"/>
        <end position="12"/>
    </location>
</feature>
<name>A0A1G4JK49_9SACH</name>
<protein>
    <submittedName>
        <fullName evidence="3">LAMI_0E04060g1_1</fullName>
    </submittedName>
</protein>
<dbReference type="InterPro" id="IPR019446">
    <property type="entry name" value="BMT5-like"/>
</dbReference>
<sequence>MARKLKGKKGMKGLKAALSRQQADVKSKEKLKKKISHTQNKGQLTKDVVRNQQRQREQAQNVLPFEKESTLMLIGEGDFSYACSIVKQGLILPENLIVTSYDNSPSELQLKYPHSFGPNYNILMENQVKVFFKTDATMLVKSLKITKKSPWTKLLGPEWRNKRLQNIMFNFPHTGRGIKDQDRNIAEHQALVLGFFQSSQDLFGLANSVNETNLAQDYSIFKDDMGATTQEENKCRVILSVFTGEPYDSWQIKMLAKKSGWKVERSSQFWWDQYPDYHHRRTNSEQDTTKPASERSARVYIFERWGDSRKAAKEANEKGNYASE</sequence>
<dbReference type="OrthoDB" id="273345at2759"/>
<feature type="region of interest" description="Disordered" evidence="1">
    <location>
        <begin position="1"/>
        <end position="46"/>
    </location>
</feature>
<organism evidence="3 4">
    <name type="scientific">Lachancea mirantina</name>
    <dbReference type="NCBI Taxonomy" id="1230905"/>
    <lineage>
        <taxon>Eukaryota</taxon>
        <taxon>Fungi</taxon>
        <taxon>Dikarya</taxon>
        <taxon>Ascomycota</taxon>
        <taxon>Saccharomycotina</taxon>
        <taxon>Saccharomycetes</taxon>
        <taxon>Saccharomycetales</taxon>
        <taxon>Saccharomycetaceae</taxon>
        <taxon>Lachancea</taxon>
    </lineage>
</organism>
<reference evidence="3 4" key="1">
    <citation type="submission" date="2016-03" db="EMBL/GenBank/DDBJ databases">
        <authorList>
            <person name="Devillers H."/>
        </authorList>
    </citation>
    <scope>NUCLEOTIDE SEQUENCE [LARGE SCALE GENOMIC DNA]</scope>
    <source>
        <strain evidence="3">CBS 11717</strain>
    </source>
</reference>
<keyword evidence="4" id="KW-1185">Reference proteome</keyword>
<evidence type="ECO:0000256" key="1">
    <source>
        <dbReference type="SAM" id="MobiDB-lite"/>
    </source>
</evidence>
<evidence type="ECO:0000259" key="2">
    <source>
        <dbReference type="Pfam" id="PF10354"/>
    </source>
</evidence>
<accession>A0A1G4JK49</accession>
<dbReference type="Proteomes" id="UP000191024">
    <property type="component" value="Chromosome E"/>
</dbReference>
<dbReference type="STRING" id="1230905.A0A1G4JK49"/>
<dbReference type="GO" id="GO:0070475">
    <property type="term" value="P:rRNA base methylation"/>
    <property type="evidence" value="ECO:0007669"/>
    <property type="project" value="InterPro"/>
</dbReference>
<dbReference type="GO" id="GO:0070042">
    <property type="term" value="F:rRNA (uridine-N3-)-methyltransferase activity"/>
    <property type="evidence" value="ECO:0007669"/>
    <property type="project" value="InterPro"/>
</dbReference>
<dbReference type="GO" id="GO:0005737">
    <property type="term" value="C:cytoplasm"/>
    <property type="evidence" value="ECO:0007669"/>
    <property type="project" value="TreeGrafter"/>
</dbReference>
<feature type="domain" description="25S rRNA (uridine-N(3))-methyltransferase BMT5-like" evidence="2">
    <location>
        <begin position="72"/>
        <end position="281"/>
    </location>
</feature>
<evidence type="ECO:0000313" key="4">
    <source>
        <dbReference type="Proteomes" id="UP000191024"/>
    </source>
</evidence>
<proteinExistence type="predicted"/>
<evidence type="ECO:0000313" key="3">
    <source>
        <dbReference type="EMBL" id="SCU90912.1"/>
    </source>
</evidence>